<feature type="domain" description="RRM" evidence="11">
    <location>
        <begin position="180"/>
        <end position="254"/>
    </location>
</feature>
<evidence type="ECO:0000259" key="11">
    <source>
        <dbReference type="PROSITE" id="PS50102"/>
    </source>
</evidence>
<dbReference type="STRING" id="215637.A0A4V1J588"/>
<sequence length="254" mass="28094">MPATLMKPRLPKAPPCNVPNSTLYLSNLNEKIKIPALKEALRKLYEPHGKIVEIVAHGNLRMRGQAFVVFEDEEAATKALEATKQTILFDKPILVQYARTNSFSTVKRKALAETNEDGTKEKRDQERQAALEMLKHNPYAFAMGGGGVPMVPPGALAPGAEGMGGQMPGGGMPPPAPPNKILFLQNLTSEITETMLRELFEKYDGFMEVRLVPGKSDIAFVEYEEESQAVDVKKQLGDQPTLNDHSFQIDYAKR</sequence>
<reference evidence="13" key="1">
    <citation type="journal article" date="2018" name="Nat. Microbiol.">
        <title>Leveraging single-cell genomics to expand the fungal tree of life.</title>
        <authorList>
            <person name="Ahrendt S.R."/>
            <person name="Quandt C.A."/>
            <person name="Ciobanu D."/>
            <person name="Clum A."/>
            <person name="Salamov A."/>
            <person name="Andreopoulos B."/>
            <person name="Cheng J.F."/>
            <person name="Woyke T."/>
            <person name="Pelin A."/>
            <person name="Henrissat B."/>
            <person name="Reynolds N.K."/>
            <person name="Benny G.L."/>
            <person name="Smith M.E."/>
            <person name="James T.Y."/>
            <person name="Grigoriev I.V."/>
        </authorList>
    </citation>
    <scope>NUCLEOTIDE SEQUENCE [LARGE SCALE GENOMIC DNA]</scope>
    <source>
        <strain evidence="13">RSA 468</strain>
    </source>
</reference>
<keyword evidence="9" id="KW-0687">Ribonucleoprotein</keyword>
<dbReference type="CDD" id="cd12246">
    <property type="entry name" value="RRM1_U1A_like"/>
    <property type="match status" value="1"/>
</dbReference>
<dbReference type="InterPro" id="IPR050374">
    <property type="entry name" value="RRT5_SRSF_SR"/>
</dbReference>
<gene>
    <name evidence="12" type="ORF">BJ085DRAFT_21104</name>
</gene>
<protein>
    <recommendedName>
        <fullName evidence="11">RRM domain-containing protein</fullName>
    </recommendedName>
</protein>
<keyword evidence="3" id="KW-0507">mRNA processing</keyword>
<dbReference type="InterPro" id="IPR012677">
    <property type="entry name" value="Nucleotide-bd_a/b_plait_sf"/>
</dbReference>
<dbReference type="InterPro" id="IPR035979">
    <property type="entry name" value="RBD_domain_sf"/>
</dbReference>
<comment type="subcellular location">
    <subcellularLocation>
        <location evidence="1">Nucleus</location>
    </subcellularLocation>
</comment>
<keyword evidence="4" id="KW-0747">Spliceosome</keyword>
<evidence type="ECO:0000256" key="8">
    <source>
        <dbReference type="ARBA" id="ARBA00023242"/>
    </source>
</evidence>
<dbReference type="InterPro" id="IPR000504">
    <property type="entry name" value="RRM_dom"/>
</dbReference>
<evidence type="ECO:0000256" key="10">
    <source>
        <dbReference type="PROSITE-ProRule" id="PRU00176"/>
    </source>
</evidence>
<keyword evidence="7" id="KW-0508">mRNA splicing</keyword>
<dbReference type="SUPFAM" id="SSF54928">
    <property type="entry name" value="RNA-binding domain, RBD"/>
    <property type="match status" value="1"/>
</dbReference>
<dbReference type="SMART" id="SM00360">
    <property type="entry name" value="RRM"/>
    <property type="match status" value="2"/>
</dbReference>
<dbReference type="GO" id="GO:0003729">
    <property type="term" value="F:mRNA binding"/>
    <property type="evidence" value="ECO:0007669"/>
    <property type="project" value="TreeGrafter"/>
</dbReference>
<keyword evidence="13" id="KW-1185">Reference proteome</keyword>
<dbReference type="PANTHER" id="PTHR23003">
    <property type="entry name" value="RNA RECOGNITION MOTIF RRM DOMAIN CONTAINING PROTEIN"/>
    <property type="match status" value="1"/>
</dbReference>
<keyword evidence="6 10" id="KW-0694">RNA-binding</keyword>
<organism evidence="12 13">
    <name type="scientific">Dimargaris cristalligena</name>
    <dbReference type="NCBI Taxonomy" id="215637"/>
    <lineage>
        <taxon>Eukaryota</taxon>
        <taxon>Fungi</taxon>
        <taxon>Fungi incertae sedis</taxon>
        <taxon>Zoopagomycota</taxon>
        <taxon>Kickxellomycotina</taxon>
        <taxon>Dimargaritomycetes</taxon>
        <taxon>Dimargaritales</taxon>
        <taxon>Dimargaritaceae</taxon>
        <taxon>Dimargaris</taxon>
    </lineage>
</organism>
<evidence type="ECO:0000256" key="3">
    <source>
        <dbReference type="ARBA" id="ARBA00022664"/>
    </source>
</evidence>
<evidence type="ECO:0000256" key="7">
    <source>
        <dbReference type="ARBA" id="ARBA00023187"/>
    </source>
</evidence>
<dbReference type="GO" id="GO:0006397">
    <property type="term" value="P:mRNA processing"/>
    <property type="evidence" value="ECO:0007669"/>
    <property type="project" value="UniProtKB-KW"/>
</dbReference>
<dbReference type="AlphaFoldDB" id="A0A4V1J588"/>
<dbReference type="GO" id="GO:0030532">
    <property type="term" value="C:small nuclear ribonucleoprotein complex"/>
    <property type="evidence" value="ECO:0007669"/>
    <property type="project" value="UniProtKB-ARBA"/>
</dbReference>
<evidence type="ECO:0000256" key="4">
    <source>
        <dbReference type="ARBA" id="ARBA00022728"/>
    </source>
</evidence>
<dbReference type="FunFam" id="3.30.70.330:FF:000039">
    <property type="entry name" value="U1 small nuclear ribonucleoprotein A"/>
    <property type="match status" value="1"/>
</dbReference>
<dbReference type="GO" id="GO:0008380">
    <property type="term" value="P:RNA splicing"/>
    <property type="evidence" value="ECO:0007669"/>
    <property type="project" value="UniProtKB-KW"/>
</dbReference>
<dbReference type="GO" id="GO:0005681">
    <property type="term" value="C:spliceosomal complex"/>
    <property type="evidence" value="ECO:0007669"/>
    <property type="project" value="UniProtKB-KW"/>
</dbReference>
<evidence type="ECO:0000313" key="12">
    <source>
        <dbReference type="EMBL" id="RKP38209.1"/>
    </source>
</evidence>
<dbReference type="Proteomes" id="UP000268162">
    <property type="component" value="Unassembled WGS sequence"/>
</dbReference>
<evidence type="ECO:0000256" key="9">
    <source>
        <dbReference type="ARBA" id="ARBA00023274"/>
    </source>
</evidence>
<feature type="domain" description="RRM" evidence="11">
    <location>
        <begin position="21"/>
        <end position="100"/>
    </location>
</feature>
<dbReference type="PROSITE" id="PS50102">
    <property type="entry name" value="RRM"/>
    <property type="match status" value="2"/>
</dbReference>
<dbReference type="FunFam" id="3.30.70.330:FF:000029">
    <property type="entry name" value="U2 small nuclear ribonucleoprotein B"/>
    <property type="match status" value="1"/>
</dbReference>
<dbReference type="Gene3D" id="3.30.70.330">
    <property type="match status" value="2"/>
</dbReference>
<evidence type="ECO:0000256" key="1">
    <source>
        <dbReference type="ARBA" id="ARBA00004123"/>
    </source>
</evidence>
<name>A0A4V1J588_9FUNG</name>
<proteinExistence type="inferred from homology"/>
<evidence type="ECO:0000313" key="13">
    <source>
        <dbReference type="Proteomes" id="UP000268162"/>
    </source>
</evidence>
<dbReference type="GO" id="GO:0005737">
    <property type="term" value="C:cytoplasm"/>
    <property type="evidence" value="ECO:0007669"/>
    <property type="project" value="TreeGrafter"/>
</dbReference>
<keyword evidence="8" id="KW-0539">Nucleus</keyword>
<evidence type="ECO:0000256" key="5">
    <source>
        <dbReference type="ARBA" id="ARBA00022737"/>
    </source>
</evidence>
<evidence type="ECO:0000256" key="2">
    <source>
        <dbReference type="ARBA" id="ARBA00007243"/>
    </source>
</evidence>
<keyword evidence="5" id="KW-0677">Repeat</keyword>
<accession>A0A4V1J588</accession>
<dbReference type="EMBL" id="ML002393">
    <property type="protein sequence ID" value="RKP38209.1"/>
    <property type="molecule type" value="Genomic_DNA"/>
</dbReference>
<comment type="similarity">
    <text evidence="2">Belongs to the RRM U1 A/B'' family.</text>
</comment>
<evidence type="ECO:0000256" key="6">
    <source>
        <dbReference type="ARBA" id="ARBA00022884"/>
    </source>
</evidence>
<dbReference type="CDD" id="cd12247">
    <property type="entry name" value="RRM2_U1A_like"/>
    <property type="match status" value="1"/>
</dbReference>
<dbReference type="Pfam" id="PF00076">
    <property type="entry name" value="RRM_1"/>
    <property type="match status" value="2"/>
</dbReference>